<dbReference type="PANTHER" id="PTHR12526">
    <property type="entry name" value="GLYCOSYLTRANSFERASE"/>
    <property type="match status" value="1"/>
</dbReference>
<dbReference type="SUPFAM" id="SSF53756">
    <property type="entry name" value="UDP-Glycosyltransferase/glycogen phosphorylase"/>
    <property type="match status" value="1"/>
</dbReference>
<gene>
    <name evidence="6" type="ORF">ACFSUF_20295</name>
</gene>
<dbReference type="EMBL" id="JBHUME010000013">
    <property type="protein sequence ID" value="MFD2614758.1"/>
    <property type="molecule type" value="Genomic_DNA"/>
</dbReference>
<feature type="domain" description="Glycosyl transferase family 1" evidence="4">
    <location>
        <begin position="163"/>
        <end position="334"/>
    </location>
</feature>
<dbReference type="Pfam" id="PF00534">
    <property type="entry name" value="Glycos_transf_1"/>
    <property type="match status" value="1"/>
</dbReference>
<evidence type="ECO:0000256" key="1">
    <source>
        <dbReference type="ARBA" id="ARBA00009481"/>
    </source>
</evidence>
<comment type="similarity">
    <text evidence="1">Belongs to the glycosyltransferase group 1 family. Glycosyltransferase 4 subfamily.</text>
</comment>
<dbReference type="Gene3D" id="3.40.50.2000">
    <property type="entry name" value="Glycogen Phosphorylase B"/>
    <property type="match status" value="2"/>
</dbReference>
<evidence type="ECO:0000259" key="4">
    <source>
        <dbReference type="Pfam" id="PF00534"/>
    </source>
</evidence>
<dbReference type="InterPro" id="IPR001296">
    <property type="entry name" value="Glyco_trans_1"/>
</dbReference>
<protein>
    <submittedName>
        <fullName evidence="6">Glycosyltransferase</fullName>
        <ecNumber evidence="6">2.4.-.-</ecNumber>
    </submittedName>
</protein>
<proteinExistence type="inferred from homology"/>
<dbReference type="EC" id="2.4.-.-" evidence="6"/>
<dbReference type="RefSeq" id="WP_377605980.1">
    <property type="nucleotide sequence ID" value="NZ_JBHUME010000013.1"/>
</dbReference>
<name>A0ABW5PJE0_9BACL</name>
<keyword evidence="3 6" id="KW-0808">Transferase</keyword>
<comment type="caution">
    <text evidence="6">The sequence shown here is derived from an EMBL/GenBank/DDBJ whole genome shotgun (WGS) entry which is preliminary data.</text>
</comment>
<dbReference type="InterPro" id="IPR028098">
    <property type="entry name" value="Glyco_trans_4-like_N"/>
</dbReference>
<dbReference type="Proteomes" id="UP001597541">
    <property type="component" value="Unassembled WGS sequence"/>
</dbReference>
<keyword evidence="7" id="KW-1185">Reference proteome</keyword>
<accession>A0ABW5PJE0</accession>
<dbReference type="Pfam" id="PF13439">
    <property type="entry name" value="Glyco_transf_4"/>
    <property type="match status" value="1"/>
</dbReference>
<evidence type="ECO:0000313" key="7">
    <source>
        <dbReference type="Proteomes" id="UP001597541"/>
    </source>
</evidence>
<dbReference type="PANTHER" id="PTHR12526:SF640">
    <property type="entry name" value="COLANIC ACID BIOSYNTHESIS GLYCOSYLTRANSFERASE WCAL-RELATED"/>
    <property type="match status" value="1"/>
</dbReference>
<dbReference type="GO" id="GO:0016757">
    <property type="term" value="F:glycosyltransferase activity"/>
    <property type="evidence" value="ECO:0007669"/>
    <property type="project" value="UniProtKB-KW"/>
</dbReference>
<sequence>MEKYKIAMVKLFGEYLPLTETFIYSELANIKNYDVTFYTKKITNADQFPFKDVRLFNNMEDLEKSIIENNIQLIHARFGPSGIGIINLKKKLGLPLLTSFHGFDVPTNKRPVYTKQLSNLFDVGEAFTTTSIYMKNILTSYGCDESKIIVQNSGININTFIKNDNFKNKNDNKVIIISAGRLIEKKGMEYLIKGFYAASKVYPNIHLRIIGEGELFQPLSNLVINLGIQDKVEFIGSLPHSEIVKEFNNADIFALCSIEDRVGNQEGIPNVLKEAMACSLPILSTQHAGIPELVHDGLCGFLVPEKDSESIAEKLIKLIESRSMWNVMGQQGRNIIEHSFNNQKQIPKLEGIYSKLITNANIYNFG</sequence>
<feature type="domain" description="Glycosyltransferase subfamily 4-like N-terminal" evidence="5">
    <location>
        <begin position="54"/>
        <end position="157"/>
    </location>
</feature>
<evidence type="ECO:0000313" key="6">
    <source>
        <dbReference type="EMBL" id="MFD2614758.1"/>
    </source>
</evidence>
<evidence type="ECO:0000256" key="3">
    <source>
        <dbReference type="ARBA" id="ARBA00022679"/>
    </source>
</evidence>
<keyword evidence="2 6" id="KW-0328">Glycosyltransferase</keyword>
<evidence type="ECO:0000256" key="2">
    <source>
        <dbReference type="ARBA" id="ARBA00022676"/>
    </source>
</evidence>
<reference evidence="7" key="1">
    <citation type="journal article" date="2019" name="Int. J. Syst. Evol. Microbiol.">
        <title>The Global Catalogue of Microorganisms (GCM) 10K type strain sequencing project: providing services to taxonomists for standard genome sequencing and annotation.</title>
        <authorList>
            <consortium name="The Broad Institute Genomics Platform"/>
            <consortium name="The Broad Institute Genome Sequencing Center for Infectious Disease"/>
            <person name="Wu L."/>
            <person name="Ma J."/>
        </authorList>
    </citation>
    <scope>NUCLEOTIDE SEQUENCE [LARGE SCALE GENOMIC DNA]</scope>
    <source>
        <strain evidence="7">KCTC 3950</strain>
    </source>
</reference>
<evidence type="ECO:0000259" key="5">
    <source>
        <dbReference type="Pfam" id="PF13439"/>
    </source>
</evidence>
<organism evidence="6 7">
    <name type="scientific">Paenibacillus gansuensis</name>
    <dbReference type="NCBI Taxonomy" id="306542"/>
    <lineage>
        <taxon>Bacteria</taxon>
        <taxon>Bacillati</taxon>
        <taxon>Bacillota</taxon>
        <taxon>Bacilli</taxon>
        <taxon>Bacillales</taxon>
        <taxon>Paenibacillaceae</taxon>
        <taxon>Paenibacillus</taxon>
    </lineage>
</organism>